<gene>
    <name evidence="2" type="ORF">CHR60_08330</name>
</gene>
<comment type="caution">
    <text evidence="2">The sequence shown here is derived from an EMBL/GenBank/DDBJ whole genome shotgun (WGS) entry which is preliminary data.</text>
</comment>
<dbReference type="SUPFAM" id="SSF53448">
    <property type="entry name" value="Nucleotide-diphospho-sugar transferases"/>
    <property type="match status" value="1"/>
</dbReference>
<dbReference type="InterPro" id="IPR001173">
    <property type="entry name" value="Glyco_trans_2-like"/>
</dbReference>
<reference evidence="2 3" key="1">
    <citation type="journal article" date="2017" name="Front. Microbiol.">
        <title>New Insights into the Diversity of the Genus Faecalibacterium.</title>
        <authorList>
            <person name="Benevides L."/>
            <person name="Burman S."/>
            <person name="Martin R."/>
            <person name="Robert V."/>
            <person name="Thomas M."/>
            <person name="Miquel S."/>
            <person name="Chain F."/>
            <person name="Sokol H."/>
            <person name="Bermudez-Humaran L.G."/>
            <person name="Morrison M."/>
            <person name="Langella P."/>
            <person name="Azevedo V.A."/>
            <person name="Chatel J.M."/>
            <person name="Soares S."/>
        </authorList>
    </citation>
    <scope>NUCLEOTIDE SEQUENCE [LARGE SCALE GENOMIC DNA]</scope>
    <source>
        <strain evidence="2 3">AHMP21</strain>
    </source>
</reference>
<sequence length="335" mass="37976">MPCISVIVPTYNVLPYLDRSMTSLLGQTHQDLDILLIDDGATDGCAARCDAYARQDPRVRVVHQPNGGLSAARNTGLDHAVGDFVAFLDPDDYADPHMLERLLTTLTQAQADTCFCRYYDVSADGSVRLAPEDYARSLYTGAAIDQLLLGMVGSRPHHPHDVEIGMSVWKGLYSLPILRAHHIRFLSEREYLSEDLLFHLDYLAHAGAVAIVPEPLYYYCQNPASLTGVYRADRFAREKRFYEKVSAELALRFPPEVYRPRLDKAFLGRVRRCIAQEAAHNKNSLRNIAAICRDPLVQAVLRELDESQLPRLKRVLHWAIQHHYALFLYGAFRLR</sequence>
<dbReference type="Pfam" id="PF00535">
    <property type="entry name" value="Glycos_transf_2"/>
    <property type="match status" value="1"/>
</dbReference>
<accession>A0A2A7B5X2</accession>
<organism evidence="2 3">
    <name type="scientific">Faecalibacterium prausnitzii</name>
    <dbReference type="NCBI Taxonomy" id="853"/>
    <lineage>
        <taxon>Bacteria</taxon>
        <taxon>Bacillati</taxon>
        <taxon>Bacillota</taxon>
        <taxon>Clostridia</taxon>
        <taxon>Eubacteriales</taxon>
        <taxon>Oscillospiraceae</taxon>
        <taxon>Faecalibacterium</taxon>
    </lineage>
</organism>
<dbReference type="InterPro" id="IPR029044">
    <property type="entry name" value="Nucleotide-diphossugar_trans"/>
</dbReference>
<protein>
    <recommendedName>
        <fullName evidence="1">Glycosyltransferase 2-like domain-containing protein</fullName>
    </recommendedName>
</protein>
<dbReference type="InterPro" id="IPR050834">
    <property type="entry name" value="Glycosyltransf_2"/>
</dbReference>
<name>A0A2A7B5X2_9FIRM</name>
<evidence type="ECO:0000313" key="2">
    <source>
        <dbReference type="EMBL" id="PDX86728.1"/>
    </source>
</evidence>
<proteinExistence type="predicted"/>
<evidence type="ECO:0000259" key="1">
    <source>
        <dbReference type="Pfam" id="PF00535"/>
    </source>
</evidence>
<feature type="domain" description="Glycosyltransferase 2-like" evidence="1">
    <location>
        <begin position="5"/>
        <end position="126"/>
    </location>
</feature>
<dbReference type="PANTHER" id="PTHR43685:SF2">
    <property type="entry name" value="GLYCOSYLTRANSFERASE 2-LIKE DOMAIN-CONTAINING PROTEIN"/>
    <property type="match status" value="1"/>
</dbReference>
<dbReference type="Gene3D" id="3.90.550.10">
    <property type="entry name" value="Spore Coat Polysaccharide Biosynthesis Protein SpsA, Chain A"/>
    <property type="match status" value="1"/>
</dbReference>
<dbReference type="OrthoDB" id="1640114at2"/>
<dbReference type="PANTHER" id="PTHR43685">
    <property type="entry name" value="GLYCOSYLTRANSFERASE"/>
    <property type="match status" value="1"/>
</dbReference>
<dbReference type="AlphaFoldDB" id="A0A2A7B5X2"/>
<dbReference type="EMBL" id="NOUV01000014">
    <property type="protein sequence ID" value="PDX86728.1"/>
    <property type="molecule type" value="Genomic_DNA"/>
</dbReference>
<dbReference type="CDD" id="cd00761">
    <property type="entry name" value="Glyco_tranf_GTA_type"/>
    <property type="match status" value="1"/>
</dbReference>
<dbReference type="RefSeq" id="WP_097792587.1">
    <property type="nucleotide sequence ID" value="NZ_NOUV01000014.1"/>
</dbReference>
<evidence type="ECO:0000313" key="3">
    <source>
        <dbReference type="Proteomes" id="UP000220904"/>
    </source>
</evidence>
<dbReference type="Proteomes" id="UP000220904">
    <property type="component" value="Unassembled WGS sequence"/>
</dbReference>